<protein>
    <recommendedName>
        <fullName evidence="4">Secreted protein</fullName>
    </recommendedName>
</protein>
<gene>
    <name evidence="2" type="ORF">B0I36DRAFT_318991</name>
</gene>
<evidence type="ECO:0000313" key="3">
    <source>
        <dbReference type="Proteomes" id="UP000756346"/>
    </source>
</evidence>
<keyword evidence="1" id="KW-0732">Signal</keyword>
<keyword evidence="3" id="KW-1185">Reference proteome</keyword>
<name>A0A9P8Y9W4_9PEZI</name>
<evidence type="ECO:0000313" key="2">
    <source>
        <dbReference type="EMBL" id="KAH7035734.1"/>
    </source>
</evidence>
<proteinExistence type="predicted"/>
<evidence type="ECO:0000256" key="1">
    <source>
        <dbReference type="SAM" id="SignalP"/>
    </source>
</evidence>
<sequence length="106" mass="11748">MPLFPPRWWRCIESSSIGLSLCLSASLRCTKADTSALGHNNPCHTGEDESMALSARVKACLLAVACPIHALRSRTVTFGKGKWLSLRRVFVFLLEVTCWSYFDLSG</sequence>
<reference evidence="2" key="1">
    <citation type="journal article" date="2021" name="Nat. Commun.">
        <title>Genetic determinants of endophytism in the Arabidopsis root mycobiome.</title>
        <authorList>
            <person name="Mesny F."/>
            <person name="Miyauchi S."/>
            <person name="Thiergart T."/>
            <person name="Pickel B."/>
            <person name="Atanasova L."/>
            <person name="Karlsson M."/>
            <person name="Huettel B."/>
            <person name="Barry K.W."/>
            <person name="Haridas S."/>
            <person name="Chen C."/>
            <person name="Bauer D."/>
            <person name="Andreopoulos W."/>
            <person name="Pangilinan J."/>
            <person name="LaButti K."/>
            <person name="Riley R."/>
            <person name="Lipzen A."/>
            <person name="Clum A."/>
            <person name="Drula E."/>
            <person name="Henrissat B."/>
            <person name="Kohler A."/>
            <person name="Grigoriev I.V."/>
            <person name="Martin F.M."/>
            <person name="Hacquard S."/>
        </authorList>
    </citation>
    <scope>NUCLEOTIDE SEQUENCE</scope>
    <source>
        <strain evidence="2">MPI-CAGE-CH-0230</strain>
    </source>
</reference>
<feature type="signal peptide" evidence="1">
    <location>
        <begin position="1"/>
        <end position="32"/>
    </location>
</feature>
<comment type="caution">
    <text evidence="2">The sequence shown here is derived from an EMBL/GenBank/DDBJ whole genome shotgun (WGS) entry which is preliminary data.</text>
</comment>
<organism evidence="2 3">
    <name type="scientific">Microdochium trichocladiopsis</name>
    <dbReference type="NCBI Taxonomy" id="1682393"/>
    <lineage>
        <taxon>Eukaryota</taxon>
        <taxon>Fungi</taxon>
        <taxon>Dikarya</taxon>
        <taxon>Ascomycota</taxon>
        <taxon>Pezizomycotina</taxon>
        <taxon>Sordariomycetes</taxon>
        <taxon>Xylariomycetidae</taxon>
        <taxon>Xylariales</taxon>
        <taxon>Microdochiaceae</taxon>
        <taxon>Microdochium</taxon>
    </lineage>
</organism>
<dbReference type="GeneID" id="70182900"/>
<accession>A0A9P8Y9W4</accession>
<evidence type="ECO:0008006" key="4">
    <source>
        <dbReference type="Google" id="ProtNLM"/>
    </source>
</evidence>
<feature type="chain" id="PRO_5040363802" description="Secreted protein" evidence="1">
    <location>
        <begin position="33"/>
        <end position="106"/>
    </location>
</feature>
<dbReference type="EMBL" id="JAGTJQ010000003">
    <property type="protein sequence ID" value="KAH7035734.1"/>
    <property type="molecule type" value="Genomic_DNA"/>
</dbReference>
<dbReference type="RefSeq" id="XP_046015827.1">
    <property type="nucleotide sequence ID" value="XM_046153354.1"/>
</dbReference>
<dbReference type="AlphaFoldDB" id="A0A9P8Y9W4"/>
<dbReference type="Proteomes" id="UP000756346">
    <property type="component" value="Unassembled WGS sequence"/>
</dbReference>